<dbReference type="InterPro" id="IPR002711">
    <property type="entry name" value="HNH"/>
</dbReference>
<dbReference type="Gene3D" id="1.10.30.50">
    <property type="match status" value="1"/>
</dbReference>
<gene>
    <name evidence="2" type="ORF">D7V64_05765</name>
</gene>
<dbReference type="Pfam" id="PF01844">
    <property type="entry name" value="HNH"/>
    <property type="match status" value="1"/>
</dbReference>
<protein>
    <recommendedName>
        <fullName evidence="1">HNH nuclease domain-containing protein</fullName>
    </recommendedName>
</protein>
<reference evidence="2 3" key="1">
    <citation type="submission" date="2018-09" db="EMBL/GenBank/DDBJ databases">
        <title>The draft genome of Acinetobacter spp. strains.</title>
        <authorList>
            <person name="Qin J."/>
            <person name="Feng Y."/>
            <person name="Zong Z."/>
        </authorList>
    </citation>
    <scope>NUCLEOTIDE SEQUENCE [LARGE SCALE GENOMIC DNA]</scope>
    <source>
        <strain evidence="2 3">WCHAc060002</strain>
    </source>
</reference>
<dbReference type="GO" id="GO:0003676">
    <property type="term" value="F:nucleic acid binding"/>
    <property type="evidence" value="ECO:0007669"/>
    <property type="project" value="InterPro"/>
</dbReference>
<comment type="caution">
    <text evidence="2">The sequence shown here is derived from an EMBL/GenBank/DDBJ whole genome shotgun (WGS) entry which is preliminary data.</text>
</comment>
<organism evidence="2 3">
    <name type="scientific">Acinetobacter cumulans</name>
    <dbReference type="NCBI Taxonomy" id="2136182"/>
    <lineage>
        <taxon>Bacteria</taxon>
        <taxon>Pseudomonadati</taxon>
        <taxon>Pseudomonadota</taxon>
        <taxon>Gammaproteobacteria</taxon>
        <taxon>Moraxellales</taxon>
        <taxon>Moraxellaceae</taxon>
        <taxon>Acinetobacter</taxon>
    </lineage>
</organism>
<proteinExistence type="predicted"/>
<dbReference type="GO" id="GO:0004519">
    <property type="term" value="F:endonuclease activity"/>
    <property type="evidence" value="ECO:0007669"/>
    <property type="project" value="InterPro"/>
</dbReference>
<name>A0A3A8G4N6_9GAMM</name>
<dbReference type="RefSeq" id="WP_120367136.1">
    <property type="nucleotide sequence ID" value="NZ_RAXZ01000005.1"/>
</dbReference>
<evidence type="ECO:0000313" key="3">
    <source>
        <dbReference type="Proteomes" id="UP000281084"/>
    </source>
</evidence>
<dbReference type="CDD" id="cd00085">
    <property type="entry name" value="HNHc"/>
    <property type="match status" value="1"/>
</dbReference>
<evidence type="ECO:0000313" key="2">
    <source>
        <dbReference type="EMBL" id="RKG53915.1"/>
    </source>
</evidence>
<accession>A0A3A8G4N6</accession>
<dbReference type="Proteomes" id="UP000281084">
    <property type="component" value="Unassembled WGS sequence"/>
</dbReference>
<evidence type="ECO:0000259" key="1">
    <source>
        <dbReference type="SMART" id="SM00507"/>
    </source>
</evidence>
<dbReference type="AlphaFoldDB" id="A0A3A8G4N6"/>
<sequence length="222" mass="25183">MIKLTKLSEPTVLLKNATKWKNCLLSNIANNTTSTTYLLSRYSDPEIKKQLIAETNGKCAYCESKLLHIHHGDIEHIVPKSLDQSKRYEWKNLTLACEICNQNKTNLDPNLNFILNPYIQNPENSLMFLGPIAHGLDAFGQSTKALLDLNRTALIEKRKERLEKICLILEKLNTPNVPIPVRKAIYQDLIQNEANNTKEYYSMVNSIIKSCTSSIPIEVIAA</sequence>
<dbReference type="SMART" id="SM00507">
    <property type="entry name" value="HNHc"/>
    <property type="match status" value="1"/>
</dbReference>
<feature type="domain" description="HNH nuclease" evidence="1">
    <location>
        <begin position="46"/>
        <end position="102"/>
    </location>
</feature>
<dbReference type="InterPro" id="IPR003615">
    <property type="entry name" value="HNH_nuc"/>
</dbReference>
<dbReference type="GO" id="GO:0008270">
    <property type="term" value="F:zinc ion binding"/>
    <property type="evidence" value="ECO:0007669"/>
    <property type="project" value="InterPro"/>
</dbReference>
<dbReference type="EMBL" id="RAXZ01000005">
    <property type="protein sequence ID" value="RKG53915.1"/>
    <property type="molecule type" value="Genomic_DNA"/>
</dbReference>